<evidence type="ECO:0000256" key="9">
    <source>
        <dbReference type="ARBA" id="ARBA00030904"/>
    </source>
</evidence>
<keyword evidence="15" id="KW-1185">Reference proteome</keyword>
<keyword evidence="4 11" id="KW-0436">Ligase</keyword>
<gene>
    <name evidence="14" type="ORF">CMV_003046</name>
</gene>
<dbReference type="OrthoDB" id="5844513at2759"/>
<name>A0A8J4RPE3_9ROSI</name>
<evidence type="ECO:0000256" key="5">
    <source>
        <dbReference type="ARBA" id="ARBA00022741"/>
    </source>
</evidence>
<feature type="region of interest" description="Disordered" evidence="12">
    <location>
        <begin position="233"/>
        <end position="254"/>
    </location>
</feature>
<comment type="similarity">
    <text evidence="11">Belongs to the class-I aminoacyl-tRNA synthetase family.</text>
</comment>
<evidence type="ECO:0000256" key="12">
    <source>
        <dbReference type="SAM" id="MobiDB-lite"/>
    </source>
</evidence>
<evidence type="ECO:0000256" key="11">
    <source>
        <dbReference type="RuleBase" id="RU363039"/>
    </source>
</evidence>
<evidence type="ECO:0000256" key="2">
    <source>
        <dbReference type="ARBA" id="ARBA00012838"/>
    </source>
</evidence>
<keyword evidence="3" id="KW-0963">Cytoplasm</keyword>
<comment type="catalytic activity">
    <reaction evidence="10">
        <text>tRNA(Met) + L-methionine + ATP = L-methionyl-tRNA(Met) + AMP + diphosphate</text>
        <dbReference type="Rhea" id="RHEA:13481"/>
        <dbReference type="Rhea" id="RHEA-COMP:9667"/>
        <dbReference type="Rhea" id="RHEA-COMP:9698"/>
        <dbReference type="ChEBI" id="CHEBI:30616"/>
        <dbReference type="ChEBI" id="CHEBI:33019"/>
        <dbReference type="ChEBI" id="CHEBI:57844"/>
        <dbReference type="ChEBI" id="CHEBI:78442"/>
        <dbReference type="ChEBI" id="CHEBI:78530"/>
        <dbReference type="ChEBI" id="CHEBI:456215"/>
        <dbReference type="EC" id="6.1.1.10"/>
    </reaction>
</comment>
<dbReference type="Gene3D" id="3.40.50.620">
    <property type="entry name" value="HUPs"/>
    <property type="match status" value="1"/>
</dbReference>
<feature type="domain" description="Methionyl/Leucyl tRNA synthetase" evidence="13">
    <location>
        <begin position="346"/>
        <end position="410"/>
    </location>
</feature>
<evidence type="ECO:0000256" key="1">
    <source>
        <dbReference type="ARBA" id="ARBA00004496"/>
    </source>
</evidence>
<evidence type="ECO:0000256" key="10">
    <source>
        <dbReference type="ARBA" id="ARBA00047364"/>
    </source>
</evidence>
<dbReference type="SUPFAM" id="SSF52374">
    <property type="entry name" value="Nucleotidylyl transferase"/>
    <property type="match status" value="1"/>
</dbReference>
<dbReference type="GO" id="GO:0004825">
    <property type="term" value="F:methionine-tRNA ligase activity"/>
    <property type="evidence" value="ECO:0007669"/>
    <property type="project" value="UniProtKB-EC"/>
</dbReference>
<keyword evidence="7 11" id="KW-0648">Protein biosynthesis</keyword>
<evidence type="ECO:0000256" key="7">
    <source>
        <dbReference type="ARBA" id="ARBA00022917"/>
    </source>
</evidence>
<dbReference type="InterPro" id="IPR014729">
    <property type="entry name" value="Rossmann-like_a/b/a_fold"/>
</dbReference>
<evidence type="ECO:0000313" key="15">
    <source>
        <dbReference type="Proteomes" id="UP000737018"/>
    </source>
</evidence>
<dbReference type="InterPro" id="IPR023458">
    <property type="entry name" value="Met-tRNA_ligase_1"/>
</dbReference>
<sequence length="427" mass="49650">MDPHRAGPSIGTVLTRQPMHRSSLLWDAPLAGEEVPGVLTCRHRDKGPLAVRWKGAKITTDHPMHVLRAYRVSLASLRPNQIVWEPYRDYLGSLPAYCNHVKLLCFEILSYYLAYLERFLVKFMSNLMIIKRSKGLAIFITNSCHYLLYYWVRRVSLVEILGSLSTSKFWMNQAMMSFQHKGFWMPSNAGCLTNGEMGYDNSSRIEQKRGHQWFMDATGPDLFQNKKQAVDTVNGRPDSGSWPNPEETRRSNRLSKNSMQQLYCDTCKRFLADRLVEATCPKEGCNYQSARGDQCENCGSLLNPTELKDPRCKVCQTTPHIRDTNHLFLELPLLKDKLEEYINKMDLKWGVPVPLERFSDKVFYVWFDAPIGYVSITACHTPEWEKWWKNPEDVELYQFMGKDNVPFHTVSDFLLKFFDNIKKRARY</sequence>
<dbReference type="FunFam" id="2.20.28.20:FF:000001">
    <property type="entry name" value="Methionine--tRNA ligase"/>
    <property type="match status" value="1"/>
</dbReference>
<evidence type="ECO:0000256" key="3">
    <source>
        <dbReference type="ARBA" id="ARBA00022490"/>
    </source>
</evidence>
<keyword evidence="5 11" id="KW-0547">Nucleotide-binding</keyword>
<dbReference type="PANTHER" id="PTHR45765:SF1">
    <property type="entry name" value="METHIONINE--TRNA LIGASE, CYTOPLASMIC"/>
    <property type="match status" value="1"/>
</dbReference>
<accession>A0A8J4RPE3</accession>
<reference evidence="14" key="1">
    <citation type="submission" date="2020-03" db="EMBL/GenBank/DDBJ databases">
        <title>Castanea mollissima Vanexum genome sequencing.</title>
        <authorList>
            <person name="Staton M."/>
        </authorList>
    </citation>
    <scope>NUCLEOTIDE SEQUENCE</scope>
    <source>
        <tissue evidence="14">Leaf</tissue>
    </source>
</reference>
<dbReference type="GO" id="GO:0006431">
    <property type="term" value="P:methionyl-tRNA aminoacylation"/>
    <property type="evidence" value="ECO:0007669"/>
    <property type="project" value="TreeGrafter"/>
</dbReference>
<dbReference type="EMBL" id="JRKL02000233">
    <property type="protein sequence ID" value="KAF3973530.1"/>
    <property type="molecule type" value="Genomic_DNA"/>
</dbReference>
<protein>
    <recommendedName>
        <fullName evidence="2">methionine--tRNA ligase</fullName>
        <ecNumber evidence="2">6.1.1.10</ecNumber>
    </recommendedName>
    <alternativeName>
        <fullName evidence="9">Methionyl-tRNA synthetase</fullName>
    </alternativeName>
</protein>
<evidence type="ECO:0000256" key="8">
    <source>
        <dbReference type="ARBA" id="ARBA00023146"/>
    </source>
</evidence>
<evidence type="ECO:0000256" key="4">
    <source>
        <dbReference type="ARBA" id="ARBA00022598"/>
    </source>
</evidence>
<comment type="caution">
    <text evidence="14">The sequence shown here is derived from an EMBL/GenBank/DDBJ whole genome shotgun (WGS) entry which is preliminary data.</text>
</comment>
<dbReference type="GO" id="GO:0017101">
    <property type="term" value="C:aminoacyl-tRNA synthetase multienzyme complex"/>
    <property type="evidence" value="ECO:0007669"/>
    <property type="project" value="TreeGrafter"/>
</dbReference>
<keyword evidence="6 11" id="KW-0067">ATP-binding</keyword>
<dbReference type="Gene3D" id="2.170.220.10">
    <property type="match status" value="1"/>
</dbReference>
<comment type="subcellular location">
    <subcellularLocation>
        <location evidence="1">Cytoplasm</location>
    </subcellularLocation>
</comment>
<dbReference type="GO" id="GO:0005524">
    <property type="term" value="F:ATP binding"/>
    <property type="evidence" value="ECO:0007669"/>
    <property type="project" value="UniProtKB-KW"/>
</dbReference>
<dbReference type="Pfam" id="PF09334">
    <property type="entry name" value="tRNA-synt_1g"/>
    <property type="match status" value="2"/>
</dbReference>
<dbReference type="SUPFAM" id="SSF57770">
    <property type="entry name" value="Methionyl-tRNA synthetase (MetRS), Zn-domain"/>
    <property type="match status" value="1"/>
</dbReference>
<feature type="domain" description="Methionyl/Leucyl tRNA synthetase" evidence="13">
    <location>
        <begin position="251"/>
        <end position="344"/>
    </location>
</feature>
<evidence type="ECO:0000313" key="14">
    <source>
        <dbReference type="EMBL" id="KAF3973530.1"/>
    </source>
</evidence>
<keyword evidence="8 11" id="KW-0030">Aminoacyl-tRNA synthetase</keyword>
<dbReference type="InterPro" id="IPR015413">
    <property type="entry name" value="Methionyl/Leucyl_tRNA_Synth"/>
</dbReference>
<dbReference type="InterPro" id="IPR029038">
    <property type="entry name" value="MetRS_Zn"/>
</dbReference>
<evidence type="ECO:0000256" key="6">
    <source>
        <dbReference type="ARBA" id="ARBA00022840"/>
    </source>
</evidence>
<dbReference type="EC" id="6.1.1.10" evidence="2"/>
<organism evidence="14 15">
    <name type="scientific">Castanea mollissima</name>
    <name type="common">Chinese chestnut</name>
    <dbReference type="NCBI Taxonomy" id="60419"/>
    <lineage>
        <taxon>Eukaryota</taxon>
        <taxon>Viridiplantae</taxon>
        <taxon>Streptophyta</taxon>
        <taxon>Embryophyta</taxon>
        <taxon>Tracheophyta</taxon>
        <taxon>Spermatophyta</taxon>
        <taxon>Magnoliopsida</taxon>
        <taxon>eudicotyledons</taxon>
        <taxon>Gunneridae</taxon>
        <taxon>Pentapetalae</taxon>
        <taxon>rosids</taxon>
        <taxon>fabids</taxon>
        <taxon>Fagales</taxon>
        <taxon>Fagaceae</taxon>
        <taxon>Castanea</taxon>
    </lineage>
</organism>
<proteinExistence type="inferred from homology"/>
<dbReference type="AlphaFoldDB" id="A0A8J4RPE3"/>
<dbReference type="PANTHER" id="PTHR45765">
    <property type="entry name" value="METHIONINE--TRNA LIGASE"/>
    <property type="match status" value="1"/>
</dbReference>
<evidence type="ECO:0000259" key="13">
    <source>
        <dbReference type="Pfam" id="PF09334"/>
    </source>
</evidence>
<dbReference type="GO" id="GO:0005829">
    <property type="term" value="C:cytosol"/>
    <property type="evidence" value="ECO:0007669"/>
    <property type="project" value="TreeGrafter"/>
</dbReference>
<dbReference type="Proteomes" id="UP000737018">
    <property type="component" value="Unassembled WGS sequence"/>
</dbReference>